<keyword evidence="2" id="KW-1185">Reference proteome</keyword>
<comment type="caution">
    <text evidence="1">The sequence shown here is derived from an EMBL/GenBank/DDBJ whole genome shotgun (WGS) entry which is preliminary data.</text>
</comment>
<name>A0AAV5LYV3_9ROSI</name>
<gene>
    <name evidence="1" type="ORF">SLEP1_g50030</name>
</gene>
<sequence>MLPGDFFDEGEGLFELNELAADEKFCLWTEAMHVNLMTEAVKLLALRALKNPQES</sequence>
<accession>A0AAV5LYV3</accession>
<dbReference type="Proteomes" id="UP001054252">
    <property type="component" value="Unassembled WGS sequence"/>
</dbReference>
<dbReference type="AlphaFoldDB" id="A0AAV5LYV3"/>
<organism evidence="1 2">
    <name type="scientific">Rubroshorea leprosula</name>
    <dbReference type="NCBI Taxonomy" id="152421"/>
    <lineage>
        <taxon>Eukaryota</taxon>
        <taxon>Viridiplantae</taxon>
        <taxon>Streptophyta</taxon>
        <taxon>Embryophyta</taxon>
        <taxon>Tracheophyta</taxon>
        <taxon>Spermatophyta</taxon>
        <taxon>Magnoliopsida</taxon>
        <taxon>eudicotyledons</taxon>
        <taxon>Gunneridae</taxon>
        <taxon>Pentapetalae</taxon>
        <taxon>rosids</taxon>
        <taxon>malvids</taxon>
        <taxon>Malvales</taxon>
        <taxon>Dipterocarpaceae</taxon>
        <taxon>Rubroshorea</taxon>
    </lineage>
</organism>
<evidence type="ECO:0000313" key="1">
    <source>
        <dbReference type="EMBL" id="GKV42655.1"/>
    </source>
</evidence>
<reference evidence="1 2" key="1">
    <citation type="journal article" date="2021" name="Commun. Biol.">
        <title>The genome of Shorea leprosula (Dipterocarpaceae) highlights the ecological relevance of drought in aseasonal tropical rainforests.</title>
        <authorList>
            <person name="Ng K.K.S."/>
            <person name="Kobayashi M.J."/>
            <person name="Fawcett J.A."/>
            <person name="Hatakeyama M."/>
            <person name="Paape T."/>
            <person name="Ng C.H."/>
            <person name="Ang C.C."/>
            <person name="Tnah L.H."/>
            <person name="Lee C.T."/>
            <person name="Nishiyama T."/>
            <person name="Sese J."/>
            <person name="O'Brien M.J."/>
            <person name="Copetti D."/>
            <person name="Mohd Noor M.I."/>
            <person name="Ong R.C."/>
            <person name="Putra M."/>
            <person name="Sireger I.Z."/>
            <person name="Indrioko S."/>
            <person name="Kosugi Y."/>
            <person name="Izuno A."/>
            <person name="Isagi Y."/>
            <person name="Lee S.L."/>
            <person name="Shimizu K.K."/>
        </authorList>
    </citation>
    <scope>NUCLEOTIDE SEQUENCE [LARGE SCALE GENOMIC DNA]</scope>
    <source>
        <strain evidence="1">214</strain>
    </source>
</reference>
<evidence type="ECO:0000313" key="2">
    <source>
        <dbReference type="Proteomes" id="UP001054252"/>
    </source>
</evidence>
<dbReference type="EMBL" id="BPVZ01000160">
    <property type="protein sequence ID" value="GKV42655.1"/>
    <property type="molecule type" value="Genomic_DNA"/>
</dbReference>
<proteinExistence type="predicted"/>
<protein>
    <submittedName>
        <fullName evidence="1">Uncharacterized protein</fullName>
    </submittedName>
</protein>